<evidence type="ECO:0000313" key="6">
    <source>
        <dbReference type="Proteomes" id="UP001318860"/>
    </source>
</evidence>
<dbReference type="Pfam" id="PF03081">
    <property type="entry name" value="Exo70_C"/>
    <property type="match status" value="1"/>
</dbReference>
<keyword evidence="3" id="KW-0653">Protein transport</keyword>
<protein>
    <recommendedName>
        <fullName evidence="3">Exocyst subunit Exo70 family protein</fullName>
    </recommendedName>
</protein>
<evidence type="ECO:0000256" key="3">
    <source>
        <dbReference type="RuleBase" id="RU365026"/>
    </source>
</evidence>
<dbReference type="InterPro" id="IPR004140">
    <property type="entry name" value="Exo70"/>
</dbReference>
<dbReference type="InterPro" id="IPR016159">
    <property type="entry name" value="Cullin_repeat-like_dom_sf"/>
</dbReference>
<keyword evidence="3" id="KW-0268">Exocytosis</keyword>
<comment type="similarity">
    <text evidence="1 3">Belongs to the EXO70 family.</text>
</comment>
<dbReference type="EMBL" id="JABTTQ020003506">
    <property type="protein sequence ID" value="KAK6116034.1"/>
    <property type="molecule type" value="Genomic_DNA"/>
</dbReference>
<evidence type="ECO:0000256" key="1">
    <source>
        <dbReference type="ARBA" id="ARBA00006756"/>
    </source>
</evidence>
<comment type="function">
    <text evidence="3">Component of the exocyst complex.</text>
</comment>
<keyword evidence="2 3" id="KW-0813">Transport</keyword>
<comment type="caution">
    <text evidence="5">The sequence shown here is derived from an EMBL/GenBank/DDBJ whole genome shotgun (WGS) entry which is preliminary data.</text>
</comment>
<evidence type="ECO:0000259" key="4">
    <source>
        <dbReference type="Pfam" id="PF03081"/>
    </source>
</evidence>
<dbReference type="SUPFAM" id="SSF74788">
    <property type="entry name" value="Cullin repeat-like"/>
    <property type="match status" value="1"/>
</dbReference>
<proteinExistence type="inferred from homology"/>
<evidence type="ECO:0000313" key="5">
    <source>
        <dbReference type="EMBL" id="KAK6116034.1"/>
    </source>
</evidence>
<organism evidence="5 6">
    <name type="scientific">Rehmannia glutinosa</name>
    <name type="common">Chinese foxglove</name>
    <dbReference type="NCBI Taxonomy" id="99300"/>
    <lineage>
        <taxon>Eukaryota</taxon>
        <taxon>Viridiplantae</taxon>
        <taxon>Streptophyta</taxon>
        <taxon>Embryophyta</taxon>
        <taxon>Tracheophyta</taxon>
        <taxon>Spermatophyta</taxon>
        <taxon>Magnoliopsida</taxon>
        <taxon>eudicotyledons</taxon>
        <taxon>Gunneridae</taxon>
        <taxon>Pentapetalae</taxon>
        <taxon>asterids</taxon>
        <taxon>lamiids</taxon>
        <taxon>Lamiales</taxon>
        <taxon>Orobanchaceae</taxon>
        <taxon>Rehmannieae</taxon>
        <taxon>Rehmannia</taxon>
    </lineage>
</organism>
<keyword evidence="6" id="KW-1185">Reference proteome</keyword>
<dbReference type="PANTHER" id="PTHR12542:SF90">
    <property type="entry name" value="EXOCYST COMPLEX COMPONENT EXO70I"/>
    <property type="match status" value="1"/>
</dbReference>
<name>A0ABR0U0L6_REHGL</name>
<evidence type="ECO:0000256" key="2">
    <source>
        <dbReference type="ARBA" id="ARBA00022448"/>
    </source>
</evidence>
<dbReference type="Proteomes" id="UP001318860">
    <property type="component" value="Unassembled WGS sequence"/>
</dbReference>
<sequence length="700" mass="80367">MDLTNEDDQTFIKLQTSHSNLKTLLKTSTKIESNYEKLDKKFETIQENLNMASKRVAPLQSLSIANRALETRINRAISPALSLLQSFKHFESLQKKLLRTASKLSSENKPTTKRLKNLIKYVDRVNKLHESISTISGECESAVHKLQEVVEFLSRTKATDHYRTERLRETLATLKVVCETEVDSMRFDGILDEALMNLQDEFEGLLQKLRHEGQFGDYDGCLGSDLEVEVLGRICETLAANDCLDICIDMFVKVRYRRAAKALMRLNPDYLKIYTPEEIDEMEWESLETAISLWIQHFDLAVKTVLVSEKNLSNRVLGNIMDGIIWPECFIKIADKIMAVFFRFGEGVARSNKEPQKLFKLLDMFDSLEKLKSDFSGIFEGEAGADIRSRFRELEKLIVHASSRVFWEFGLQIEGNQDGLPPPQDGSVPKLVRYATNYLKNLAVDSYSAPMARVLKTEQLWKNGIFSDTENDQDLLKDAILNVMEAIVRNIEYKKSRYNDKVLAQIFAMNTYWYIYMRARNVELGRLLGETYMKKTYRRAAEESAYMYQKQAWGSLVRLLNREEIRGVNGNLEGVGGVVRGKMESFLVGFDEMCQRHRGVYKIVSDADLREQIKSATVRLVVPVYTEFFDVYSEFLIGVKSCLSPDSIEALLGEIFEGGEGGKSNLARRDSMNLMDRRVSVDRPRFGKDRRRPEFDDSDL</sequence>
<reference evidence="5 6" key="1">
    <citation type="journal article" date="2021" name="Comput. Struct. Biotechnol. J.">
        <title>De novo genome assembly of the potent medicinal plant Rehmannia glutinosa using nanopore technology.</title>
        <authorList>
            <person name="Ma L."/>
            <person name="Dong C."/>
            <person name="Song C."/>
            <person name="Wang X."/>
            <person name="Zheng X."/>
            <person name="Niu Y."/>
            <person name="Chen S."/>
            <person name="Feng W."/>
        </authorList>
    </citation>
    <scope>NUCLEOTIDE SEQUENCE [LARGE SCALE GENOMIC DNA]</scope>
    <source>
        <strain evidence="5">DH-2019</strain>
    </source>
</reference>
<dbReference type="PANTHER" id="PTHR12542">
    <property type="entry name" value="EXOCYST COMPLEX PROTEIN EXO70"/>
    <property type="match status" value="1"/>
</dbReference>
<dbReference type="InterPro" id="IPR046364">
    <property type="entry name" value="Exo70_C"/>
</dbReference>
<feature type="domain" description="Exocyst complex subunit Exo70 C-terminal" evidence="4">
    <location>
        <begin position="294"/>
        <end position="653"/>
    </location>
</feature>
<accession>A0ABR0U0L6</accession>
<gene>
    <name evidence="5" type="ORF">DH2020_008303</name>
</gene>
<dbReference type="Gene3D" id="1.20.1280.170">
    <property type="entry name" value="Exocyst complex component Exo70"/>
    <property type="match status" value="1"/>
</dbReference>